<dbReference type="STRING" id="645134.A0A0L0HA85"/>
<evidence type="ECO:0000256" key="2">
    <source>
        <dbReference type="ARBA" id="ARBA00022443"/>
    </source>
</evidence>
<keyword evidence="2 6" id="KW-0728">SH3 domain</keyword>
<dbReference type="PANTHER" id="PTHR15549">
    <property type="entry name" value="PAIRED IMMUNOGLOBULIN-LIKE TYPE 2 RECEPTOR"/>
    <property type="match status" value="1"/>
</dbReference>
<dbReference type="GeneID" id="27690189"/>
<feature type="region of interest" description="Disordered" evidence="7">
    <location>
        <begin position="421"/>
        <end position="468"/>
    </location>
</feature>
<accession>A0A0L0HA85</accession>
<name>A0A0L0HA85_SPIPD</name>
<gene>
    <name evidence="11" type="ORF">SPPG_06921</name>
</gene>
<dbReference type="RefSeq" id="XP_016605972.1">
    <property type="nucleotide sequence ID" value="XM_016755114.1"/>
</dbReference>
<dbReference type="GO" id="GO:0016020">
    <property type="term" value="C:membrane"/>
    <property type="evidence" value="ECO:0007669"/>
    <property type="project" value="UniProtKB-SubCell"/>
</dbReference>
<dbReference type="Pfam" id="PF00018">
    <property type="entry name" value="SH3_1"/>
    <property type="match status" value="1"/>
</dbReference>
<dbReference type="PROSITE" id="PS50002">
    <property type="entry name" value="SH3"/>
    <property type="match status" value="1"/>
</dbReference>
<sequence length="597" mass="60473">MPRITRHRNRGASGLLPLLLIALCLLASTFVGVYGQPLPSQTATRGPIVDPPNTEQIPRPPTSSVPPTSSNPVPPSSTTAPAPPPSSSSAPPSPPPTSTTAAPPPPVSSQPTQPAPSPRASTTAAPLPPSPVVITPPPTSRTQLITFTSNGTPRVTATVIVDIPPAITTTPVTGAVPIEGVNDSGQNAGKKTAVIVGSIIGGLFSMAVIGLVGTGVVRWRQRARKGDNEEFGRSKPMSDLFGANNKFLRPTSPPSVQHEEIVTSAPERPMSGGYPTAGGYSPVGFGGVSPQPDFQSMNPSMYNYGGGGVDGVSSGHYGTLPVSSGVEVLPGNSQWGTPGTLPSPNAGLGGMDAMGPGQWGSGNVPSPAGPGGVEVVSPGTGGPWTAPSGPSYPVSYTGFGNLAPVHEILPVGVALNSLRTAPSGSSLERKSSLPANRTSRTPSAETMVESHEGPSGAHGSTQNTIAEPPAQAPGFAFVYKAAEAAAEAATASGSSHGPPYETLPAYQTFARSDDGSQGDSSTPVAAPDSKHLSQDLGQKRVATMAFKPSQPDEIVIIPGDAVVISQAFSDGWCTGTNLRTGQHGAFPMTILAPQSSS</sequence>
<proteinExistence type="predicted"/>
<dbReference type="Gene3D" id="2.30.30.40">
    <property type="entry name" value="SH3 Domains"/>
    <property type="match status" value="1"/>
</dbReference>
<feature type="compositionally biased region" description="Pro residues" evidence="7">
    <location>
        <begin position="126"/>
        <end position="139"/>
    </location>
</feature>
<evidence type="ECO:0000313" key="12">
    <source>
        <dbReference type="Proteomes" id="UP000053201"/>
    </source>
</evidence>
<reference evidence="11 12" key="1">
    <citation type="submission" date="2009-08" db="EMBL/GenBank/DDBJ databases">
        <title>The Genome Sequence of Spizellomyces punctatus strain DAOM BR117.</title>
        <authorList>
            <consortium name="The Broad Institute Genome Sequencing Platform"/>
            <person name="Russ C."/>
            <person name="Cuomo C."/>
            <person name="Shea T."/>
            <person name="Young S.K."/>
            <person name="Zeng Q."/>
            <person name="Koehrsen M."/>
            <person name="Haas B."/>
            <person name="Borodovsky M."/>
            <person name="Guigo R."/>
            <person name="Alvarado L."/>
            <person name="Berlin A."/>
            <person name="Bochicchio J."/>
            <person name="Borenstein D."/>
            <person name="Chapman S."/>
            <person name="Chen Z."/>
            <person name="Engels R."/>
            <person name="Freedman E."/>
            <person name="Gellesch M."/>
            <person name="Goldberg J."/>
            <person name="Griggs A."/>
            <person name="Gujja S."/>
            <person name="Heiman D."/>
            <person name="Hepburn T."/>
            <person name="Howarth C."/>
            <person name="Jen D."/>
            <person name="Larson L."/>
            <person name="Lewis B."/>
            <person name="Mehta T."/>
            <person name="Park D."/>
            <person name="Pearson M."/>
            <person name="Roberts A."/>
            <person name="Saif S."/>
            <person name="Shenoy N."/>
            <person name="Sisk P."/>
            <person name="Stolte C."/>
            <person name="Sykes S."/>
            <person name="Thomson T."/>
            <person name="Walk T."/>
            <person name="White J."/>
            <person name="Yandava C."/>
            <person name="Burger G."/>
            <person name="Gray M.W."/>
            <person name="Holland P.W.H."/>
            <person name="King N."/>
            <person name="Lang F.B.F."/>
            <person name="Roger A.J."/>
            <person name="Ruiz-Trillo I."/>
            <person name="Lander E."/>
            <person name="Nusbaum C."/>
        </authorList>
    </citation>
    <scope>NUCLEOTIDE SEQUENCE [LARGE SCALE GENOMIC DNA]</scope>
    <source>
        <strain evidence="11 12">DAOM BR117</strain>
    </source>
</reference>
<evidence type="ECO:0000313" key="11">
    <source>
        <dbReference type="EMBL" id="KNC97931.1"/>
    </source>
</evidence>
<keyword evidence="3 8" id="KW-0812">Transmembrane</keyword>
<feature type="compositionally biased region" description="Low complexity" evidence="7">
    <location>
        <begin position="65"/>
        <end position="80"/>
    </location>
</feature>
<organism evidence="11 12">
    <name type="scientific">Spizellomyces punctatus (strain DAOM BR117)</name>
    <dbReference type="NCBI Taxonomy" id="645134"/>
    <lineage>
        <taxon>Eukaryota</taxon>
        <taxon>Fungi</taxon>
        <taxon>Fungi incertae sedis</taxon>
        <taxon>Chytridiomycota</taxon>
        <taxon>Chytridiomycota incertae sedis</taxon>
        <taxon>Chytridiomycetes</taxon>
        <taxon>Spizellomycetales</taxon>
        <taxon>Spizellomycetaceae</taxon>
        <taxon>Spizellomyces</taxon>
    </lineage>
</organism>
<feature type="region of interest" description="Disordered" evidence="7">
    <location>
        <begin position="510"/>
        <end position="533"/>
    </location>
</feature>
<dbReference type="InterPro" id="IPR001452">
    <property type="entry name" value="SH3_domain"/>
</dbReference>
<dbReference type="AlphaFoldDB" id="A0A0L0HA85"/>
<evidence type="ECO:0000259" key="10">
    <source>
        <dbReference type="PROSITE" id="PS50002"/>
    </source>
</evidence>
<feature type="compositionally biased region" description="Pro residues" evidence="7">
    <location>
        <begin position="81"/>
        <end position="117"/>
    </location>
</feature>
<evidence type="ECO:0000256" key="1">
    <source>
        <dbReference type="ARBA" id="ARBA00004167"/>
    </source>
</evidence>
<feature type="signal peptide" evidence="9">
    <location>
        <begin position="1"/>
        <end position="35"/>
    </location>
</feature>
<evidence type="ECO:0000256" key="3">
    <source>
        <dbReference type="ARBA" id="ARBA00022692"/>
    </source>
</evidence>
<dbReference type="RefSeq" id="XP_016605971.1">
    <property type="nucleotide sequence ID" value="XM_016755113.1"/>
</dbReference>
<dbReference type="SUPFAM" id="SSF50044">
    <property type="entry name" value="SH3-domain"/>
    <property type="match status" value="1"/>
</dbReference>
<dbReference type="VEuPathDB" id="FungiDB:SPPG_06921"/>
<evidence type="ECO:0000256" key="5">
    <source>
        <dbReference type="ARBA" id="ARBA00023136"/>
    </source>
</evidence>
<feature type="chain" id="PRO_5007415472" description="SH3 domain-containing protein" evidence="9">
    <location>
        <begin position="36"/>
        <end position="597"/>
    </location>
</feature>
<feature type="domain" description="SH3" evidence="10">
    <location>
        <begin position="535"/>
        <end position="596"/>
    </location>
</feature>
<feature type="transmembrane region" description="Helical" evidence="8">
    <location>
        <begin position="193"/>
        <end position="217"/>
    </location>
</feature>
<feature type="compositionally biased region" description="Polar residues" evidence="7">
    <location>
        <begin position="433"/>
        <end position="444"/>
    </location>
</feature>
<evidence type="ECO:0000256" key="4">
    <source>
        <dbReference type="ARBA" id="ARBA00022989"/>
    </source>
</evidence>
<keyword evidence="5 8" id="KW-0472">Membrane</keyword>
<dbReference type="OrthoDB" id="5595608at2759"/>
<dbReference type="SMART" id="SM00326">
    <property type="entry name" value="SH3"/>
    <property type="match status" value="1"/>
</dbReference>
<dbReference type="InterPro" id="IPR036028">
    <property type="entry name" value="SH3-like_dom_sf"/>
</dbReference>
<dbReference type="Proteomes" id="UP000053201">
    <property type="component" value="Unassembled WGS sequence"/>
</dbReference>
<dbReference type="GO" id="GO:0071944">
    <property type="term" value="C:cell periphery"/>
    <property type="evidence" value="ECO:0007669"/>
    <property type="project" value="UniProtKB-ARBA"/>
</dbReference>
<dbReference type="InterPro" id="IPR051694">
    <property type="entry name" value="Immunoregulatory_rcpt-like"/>
</dbReference>
<dbReference type="EMBL" id="KQ257462">
    <property type="protein sequence ID" value="KNC97931.1"/>
    <property type="molecule type" value="Genomic_DNA"/>
</dbReference>
<protein>
    <recommendedName>
        <fullName evidence="10">SH3 domain-containing protein</fullName>
    </recommendedName>
</protein>
<keyword evidence="12" id="KW-1185">Reference proteome</keyword>
<feature type="region of interest" description="Disordered" evidence="7">
    <location>
        <begin position="41"/>
        <end position="142"/>
    </location>
</feature>
<evidence type="ECO:0000256" key="7">
    <source>
        <dbReference type="SAM" id="MobiDB-lite"/>
    </source>
</evidence>
<dbReference type="OMA" id="HMGVANP"/>
<dbReference type="PANTHER" id="PTHR15549:SF26">
    <property type="entry name" value="AXIAL BUDDING PATTERN PROTEIN 2-RELATED"/>
    <property type="match status" value="1"/>
</dbReference>
<evidence type="ECO:0000256" key="6">
    <source>
        <dbReference type="PROSITE-ProRule" id="PRU00192"/>
    </source>
</evidence>
<evidence type="ECO:0000256" key="9">
    <source>
        <dbReference type="SAM" id="SignalP"/>
    </source>
</evidence>
<keyword evidence="9" id="KW-0732">Signal</keyword>
<dbReference type="EMBL" id="KQ257462">
    <property type="protein sequence ID" value="KNC97932.1"/>
    <property type="molecule type" value="Genomic_DNA"/>
</dbReference>
<keyword evidence="4 8" id="KW-1133">Transmembrane helix</keyword>
<evidence type="ECO:0000256" key="8">
    <source>
        <dbReference type="SAM" id="Phobius"/>
    </source>
</evidence>
<comment type="subcellular location">
    <subcellularLocation>
        <location evidence="1">Membrane</location>
        <topology evidence="1">Single-pass membrane protein</topology>
    </subcellularLocation>
</comment>